<keyword evidence="9" id="KW-1185">Reference proteome</keyword>
<protein>
    <submittedName>
        <fullName evidence="7">LysR family transcriptional regulator</fullName>
    </submittedName>
</protein>
<dbReference type="EMBL" id="VYQB01000001">
    <property type="protein sequence ID" value="KAA9021214.1"/>
    <property type="molecule type" value="Genomic_DNA"/>
</dbReference>
<evidence type="ECO:0000313" key="6">
    <source>
        <dbReference type="EMBL" id="KAA9021214.1"/>
    </source>
</evidence>
<evidence type="ECO:0000313" key="9">
    <source>
        <dbReference type="Proteomes" id="UP000326364"/>
    </source>
</evidence>
<dbReference type="GO" id="GO:0000976">
    <property type="term" value="F:transcription cis-regulatory region binding"/>
    <property type="evidence" value="ECO:0007669"/>
    <property type="project" value="TreeGrafter"/>
</dbReference>
<dbReference type="PANTHER" id="PTHR30126:SF91">
    <property type="entry name" value="LYSR FAMILY TRANSCRIPTIONAL REGULATOR"/>
    <property type="match status" value="1"/>
</dbReference>
<dbReference type="InterPro" id="IPR036388">
    <property type="entry name" value="WH-like_DNA-bd_sf"/>
</dbReference>
<dbReference type="SUPFAM" id="SSF46785">
    <property type="entry name" value="Winged helix' DNA-binding domain"/>
    <property type="match status" value="1"/>
</dbReference>
<evidence type="ECO:0000256" key="4">
    <source>
        <dbReference type="ARBA" id="ARBA00023163"/>
    </source>
</evidence>
<evidence type="ECO:0000259" key="5">
    <source>
        <dbReference type="PROSITE" id="PS50931"/>
    </source>
</evidence>
<dbReference type="Gene3D" id="1.10.10.10">
    <property type="entry name" value="Winged helix-like DNA-binding domain superfamily/Winged helix DNA-binding domain"/>
    <property type="match status" value="1"/>
</dbReference>
<dbReference type="Pfam" id="PF00126">
    <property type="entry name" value="HTH_1"/>
    <property type="match status" value="1"/>
</dbReference>
<evidence type="ECO:0000313" key="7">
    <source>
        <dbReference type="EMBL" id="KAA9033575.1"/>
    </source>
</evidence>
<dbReference type="InterPro" id="IPR036390">
    <property type="entry name" value="WH_DNA-bd_sf"/>
</dbReference>
<dbReference type="SUPFAM" id="SSF53850">
    <property type="entry name" value="Periplasmic binding protein-like II"/>
    <property type="match status" value="1"/>
</dbReference>
<name>A0A5J5IAF5_9SPHN</name>
<feature type="domain" description="HTH lysR-type" evidence="5">
    <location>
        <begin position="7"/>
        <end position="65"/>
    </location>
</feature>
<dbReference type="GO" id="GO:0003700">
    <property type="term" value="F:DNA-binding transcription factor activity"/>
    <property type="evidence" value="ECO:0007669"/>
    <property type="project" value="InterPro"/>
</dbReference>
<dbReference type="InterPro" id="IPR005119">
    <property type="entry name" value="LysR_subst-bd"/>
</dbReference>
<evidence type="ECO:0000256" key="1">
    <source>
        <dbReference type="ARBA" id="ARBA00009437"/>
    </source>
</evidence>
<evidence type="ECO:0000256" key="2">
    <source>
        <dbReference type="ARBA" id="ARBA00023015"/>
    </source>
</evidence>
<dbReference type="Proteomes" id="UP000325933">
    <property type="component" value="Unassembled WGS sequence"/>
</dbReference>
<comment type="caution">
    <text evidence="7">The sequence shown here is derived from an EMBL/GenBank/DDBJ whole genome shotgun (WGS) entry which is preliminary data.</text>
</comment>
<dbReference type="InterPro" id="IPR000847">
    <property type="entry name" value="LysR_HTH_N"/>
</dbReference>
<gene>
    <name evidence="7" type="ORF">F4U95_00415</name>
    <name evidence="6" type="ORF">F4U96_00415</name>
</gene>
<comment type="similarity">
    <text evidence="1">Belongs to the LysR transcriptional regulatory family.</text>
</comment>
<sequence length="309" mass="32781">MNNPGTPTFDQLRIFLAIVDTGSFAAAGRKLNRAVSVISYGISNLEAQLGLSLFDREGTRKPQLTVAGRALLAEARSISHGLDGLRAKVKGLLDGLEAEVDLAVDVMLPSDRLGKVLRAFSQAFPTVQLRLHAEALGAITAMVLDRAAVIGISGPLSAGVEGIESMAAGLVPMVPVAAPDHPLGRMDLIAPGAGRNYTQLVLTDRSRFTEGQDFSVSSPKTWRLADLGAKHALLREGIGWGNMPLPMIEGDLVAGTLVRLAMPDHSGGTYRFSGIWRRDTPPGPAASWLLDQFVGLGRDDIEPDGMSDV</sequence>
<dbReference type="AlphaFoldDB" id="A0A5J5IAF5"/>
<proteinExistence type="inferred from homology"/>
<dbReference type="Gene3D" id="3.40.190.290">
    <property type="match status" value="1"/>
</dbReference>
<dbReference type="EMBL" id="VYQA01000001">
    <property type="protein sequence ID" value="KAA9033575.1"/>
    <property type="molecule type" value="Genomic_DNA"/>
</dbReference>
<organism evidence="7 8">
    <name type="scientific">Sphingobium limneticum</name>
    <dbReference type="NCBI Taxonomy" id="1007511"/>
    <lineage>
        <taxon>Bacteria</taxon>
        <taxon>Pseudomonadati</taxon>
        <taxon>Pseudomonadota</taxon>
        <taxon>Alphaproteobacteria</taxon>
        <taxon>Sphingomonadales</taxon>
        <taxon>Sphingomonadaceae</taxon>
        <taxon>Sphingobium</taxon>
    </lineage>
</organism>
<keyword evidence="4" id="KW-0804">Transcription</keyword>
<reference evidence="8 9" key="1">
    <citation type="submission" date="2019-09" db="EMBL/GenBank/DDBJ databases">
        <authorList>
            <person name="Feng G."/>
        </authorList>
    </citation>
    <scope>NUCLEOTIDE SEQUENCE [LARGE SCALE GENOMIC DNA]</scope>
    <source>
        <strain evidence="7 8">KACC 19283</strain>
        <strain evidence="6 9">KACC 19284</strain>
    </source>
</reference>
<evidence type="ECO:0000256" key="3">
    <source>
        <dbReference type="ARBA" id="ARBA00023125"/>
    </source>
</evidence>
<evidence type="ECO:0000313" key="8">
    <source>
        <dbReference type="Proteomes" id="UP000325933"/>
    </source>
</evidence>
<dbReference type="Pfam" id="PF03466">
    <property type="entry name" value="LysR_substrate"/>
    <property type="match status" value="1"/>
</dbReference>
<dbReference type="Proteomes" id="UP000326364">
    <property type="component" value="Unassembled WGS sequence"/>
</dbReference>
<accession>A0A5J5IAF5</accession>
<keyword evidence="2" id="KW-0805">Transcription regulation</keyword>
<keyword evidence="3" id="KW-0238">DNA-binding</keyword>
<dbReference type="PROSITE" id="PS50931">
    <property type="entry name" value="HTH_LYSR"/>
    <property type="match status" value="1"/>
</dbReference>
<dbReference type="PANTHER" id="PTHR30126">
    <property type="entry name" value="HTH-TYPE TRANSCRIPTIONAL REGULATOR"/>
    <property type="match status" value="1"/>
</dbReference>
<dbReference type="RefSeq" id="WP_120253049.1">
    <property type="nucleotide sequence ID" value="NZ_JBNNIY010000005.1"/>
</dbReference>